<dbReference type="GO" id="GO:0005829">
    <property type="term" value="C:cytosol"/>
    <property type="evidence" value="ECO:0007669"/>
    <property type="project" value="TreeGrafter"/>
</dbReference>
<dbReference type="PRINTS" id="PR00034">
    <property type="entry name" value="HTHCRP"/>
</dbReference>
<dbReference type="PROSITE" id="PS50042">
    <property type="entry name" value="CNMP_BINDING_3"/>
    <property type="match status" value="1"/>
</dbReference>
<dbReference type="Pfam" id="PF13545">
    <property type="entry name" value="HTH_Crp_2"/>
    <property type="match status" value="1"/>
</dbReference>
<dbReference type="PANTHER" id="PTHR24567">
    <property type="entry name" value="CRP FAMILY TRANSCRIPTIONAL REGULATORY PROTEIN"/>
    <property type="match status" value="1"/>
</dbReference>
<organism evidence="6 7">
    <name type="scientific">Pseudomonas chlororaphis</name>
    <dbReference type="NCBI Taxonomy" id="587753"/>
    <lineage>
        <taxon>Bacteria</taxon>
        <taxon>Pseudomonadati</taxon>
        <taxon>Pseudomonadota</taxon>
        <taxon>Gammaproteobacteria</taxon>
        <taxon>Pseudomonadales</taxon>
        <taxon>Pseudomonadaceae</taxon>
        <taxon>Pseudomonas</taxon>
    </lineage>
</organism>
<dbReference type="EMBL" id="LR134334">
    <property type="protein sequence ID" value="VEF73911.1"/>
    <property type="molecule type" value="Genomic_DNA"/>
</dbReference>
<name>A0AAX3FUN2_9PSED</name>
<dbReference type="PANTHER" id="PTHR24567:SF75">
    <property type="entry name" value="FUMARATE AND NITRATE REDUCTION REGULATORY PROTEIN"/>
    <property type="match status" value="1"/>
</dbReference>
<dbReference type="Pfam" id="PF00027">
    <property type="entry name" value="cNMP_binding"/>
    <property type="match status" value="1"/>
</dbReference>
<dbReference type="InterPro" id="IPR000595">
    <property type="entry name" value="cNMP-bd_dom"/>
</dbReference>
<feature type="domain" description="Cyclic nucleotide-binding" evidence="4">
    <location>
        <begin position="26"/>
        <end position="100"/>
    </location>
</feature>
<dbReference type="CDD" id="cd00038">
    <property type="entry name" value="CAP_ED"/>
    <property type="match status" value="1"/>
</dbReference>
<evidence type="ECO:0000256" key="2">
    <source>
        <dbReference type="ARBA" id="ARBA00023125"/>
    </source>
</evidence>
<evidence type="ECO:0000259" key="4">
    <source>
        <dbReference type="PROSITE" id="PS50042"/>
    </source>
</evidence>
<protein>
    <submittedName>
        <fullName evidence="6">Crp/Fnr family transcriptional regulator</fullName>
    </submittedName>
</protein>
<dbReference type="InterPro" id="IPR036388">
    <property type="entry name" value="WH-like_DNA-bd_sf"/>
</dbReference>
<keyword evidence="3" id="KW-0804">Transcription</keyword>
<feature type="domain" description="HTH crp-type" evidence="5">
    <location>
        <begin position="160"/>
        <end position="233"/>
    </location>
</feature>
<evidence type="ECO:0000256" key="3">
    <source>
        <dbReference type="ARBA" id="ARBA00023163"/>
    </source>
</evidence>
<sequence>MSEPALFQSQHPKATCFSRSVSKLPLSTGLNSRDLERLETLIIERIKVKKGSALYRMGDPLRSLYAVRVGAFKTRMMSFDGCHQIIGFQVPGDMLGLEAISSGHYGCDALALEDSEVCSIHFLRLEKLSQDLPVLQHNLHKLMSHEIVRDLHMLFLTGNLNSNERLADFLLNLSQQLSTLGNSSTDFVLKMSRDDIASYLGLRLETICRCIAHLRNHALVEIVGRNVKILNIEGLRYLVAGHFESS</sequence>
<evidence type="ECO:0000259" key="5">
    <source>
        <dbReference type="PROSITE" id="PS51063"/>
    </source>
</evidence>
<dbReference type="InterPro" id="IPR014710">
    <property type="entry name" value="RmlC-like_jellyroll"/>
</dbReference>
<dbReference type="SUPFAM" id="SSF46785">
    <property type="entry name" value="Winged helix' DNA-binding domain"/>
    <property type="match status" value="1"/>
</dbReference>
<keyword evidence="2" id="KW-0238">DNA-binding</keyword>
<dbReference type="GO" id="GO:0003700">
    <property type="term" value="F:DNA-binding transcription factor activity"/>
    <property type="evidence" value="ECO:0007669"/>
    <property type="project" value="TreeGrafter"/>
</dbReference>
<dbReference type="Proteomes" id="UP000277437">
    <property type="component" value="Chromosome"/>
</dbReference>
<dbReference type="SUPFAM" id="SSF51206">
    <property type="entry name" value="cAMP-binding domain-like"/>
    <property type="match status" value="1"/>
</dbReference>
<dbReference type="InterPro" id="IPR050397">
    <property type="entry name" value="Env_Response_Regulators"/>
</dbReference>
<dbReference type="AlphaFoldDB" id="A0AAX3FUN2"/>
<keyword evidence="1" id="KW-0805">Transcription regulation</keyword>
<dbReference type="PROSITE" id="PS51063">
    <property type="entry name" value="HTH_CRP_2"/>
    <property type="match status" value="1"/>
</dbReference>
<evidence type="ECO:0000313" key="7">
    <source>
        <dbReference type="Proteomes" id="UP000277437"/>
    </source>
</evidence>
<evidence type="ECO:0000313" key="6">
    <source>
        <dbReference type="EMBL" id="VEF73911.1"/>
    </source>
</evidence>
<dbReference type="FunFam" id="1.10.10.10:FF:000028">
    <property type="entry name" value="Fumarate/nitrate reduction transcriptional regulator Fnr"/>
    <property type="match status" value="1"/>
</dbReference>
<reference evidence="6 7" key="1">
    <citation type="submission" date="2018-12" db="EMBL/GenBank/DDBJ databases">
        <authorList>
            <consortium name="Pathogen Informatics"/>
        </authorList>
    </citation>
    <scope>NUCLEOTIDE SEQUENCE [LARGE SCALE GENOMIC DNA]</scope>
    <source>
        <strain evidence="6 7">NCTC7357</strain>
    </source>
</reference>
<dbReference type="InterPro" id="IPR012318">
    <property type="entry name" value="HTH_CRP"/>
</dbReference>
<dbReference type="InterPro" id="IPR036390">
    <property type="entry name" value="WH_DNA-bd_sf"/>
</dbReference>
<dbReference type="SMART" id="SM00419">
    <property type="entry name" value="HTH_CRP"/>
    <property type="match status" value="1"/>
</dbReference>
<gene>
    <name evidence="6" type="primary">fnr_1</name>
    <name evidence="6" type="ORF">NCTC7357_02192</name>
</gene>
<dbReference type="RefSeq" id="WP_124303474.1">
    <property type="nucleotide sequence ID" value="NZ_CP019399.1"/>
</dbReference>
<dbReference type="Gene3D" id="1.10.10.10">
    <property type="entry name" value="Winged helix-like DNA-binding domain superfamily/Winged helix DNA-binding domain"/>
    <property type="match status" value="1"/>
</dbReference>
<dbReference type="Gene3D" id="2.60.120.10">
    <property type="entry name" value="Jelly Rolls"/>
    <property type="match status" value="1"/>
</dbReference>
<accession>A0AAX3FUN2</accession>
<dbReference type="GO" id="GO:0003677">
    <property type="term" value="F:DNA binding"/>
    <property type="evidence" value="ECO:0007669"/>
    <property type="project" value="UniProtKB-KW"/>
</dbReference>
<proteinExistence type="predicted"/>
<dbReference type="SMART" id="SM00100">
    <property type="entry name" value="cNMP"/>
    <property type="match status" value="1"/>
</dbReference>
<evidence type="ECO:0000256" key="1">
    <source>
        <dbReference type="ARBA" id="ARBA00023015"/>
    </source>
</evidence>
<dbReference type="InterPro" id="IPR018490">
    <property type="entry name" value="cNMP-bd_dom_sf"/>
</dbReference>